<dbReference type="Proteomes" id="UP001208186">
    <property type="component" value="Unassembled WGS sequence"/>
</dbReference>
<name>A0AAE3IC85_9EURY</name>
<accession>A0AAE3IC85</accession>
<dbReference type="Proteomes" id="UP001209746">
    <property type="component" value="Unassembled WGS sequence"/>
</dbReference>
<evidence type="ECO:0000313" key="3">
    <source>
        <dbReference type="Proteomes" id="UP001208186"/>
    </source>
</evidence>
<organism evidence="2 4">
    <name type="scientific">Halapricum hydrolyticum</name>
    <dbReference type="NCBI Taxonomy" id="2979991"/>
    <lineage>
        <taxon>Archaea</taxon>
        <taxon>Methanobacteriati</taxon>
        <taxon>Methanobacteriota</taxon>
        <taxon>Stenosarchaea group</taxon>
        <taxon>Halobacteria</taxon>
        <taxon>Halobacteriales</taxon>
        <taxon>Haloarculaceae</taxon>
        <taxon>Halapricum</taxon>
    </lineage>
</organism>
<gene>
    <name evidence="2" type="ORF">OB914_13445</name>
    <name evidence="1" type="ORF">OB916_12900</name>
</gene>
<dbReference type="RefSeq" id="WP_315909699.1">
    <property type="nucleotide sequence ID" value="NZ_JAOPKC010000017.1"/>
</dbReference>
<evidence type="ECO:0000313" key="4">
    <source>
        <dbReference type="Proteomes" id="UP001209746"/>
    </source>
</evidence>
<keyword evidence="3" id="KW-1185">Reference proteome</keyword>
<dbReference type="AlphaFoldDB" id="A0AAE3IC85"/>
<reference evidence="2" key="1">
    <citation type="submission" date="2023-02" db="EMBL/GenBank/DDBJ databases">
        <title>Enrichment on poylsaccharides allowed isolation of novel metabolic and taxonomic groups of Haloarchaea.</title>
        <authorList>
            <person name="Sorokin D.Y."/>
            <person name="Elcheninov A.G."/>
            <person name="Khizhniak T.V."/>
            <person name="Kolganova T.V."/>
            <person name="Kublanov I.V."/>
        </authorList>
    </citation>
    <scope>NUCLEOTIDE SEQUENCE</scope>
    <source>
        <strain evidence="1 3">HArc-curdl5-1</strain>
        <strain evidence="2">HArc-curdl7</strain>
    </source>
</reference>
<comment type="caution">
    <text evidence="2">The sequence shown here is derived from an EMBL/GenBank/DDBJ whole genome shotgun (WGS) entry which is preliminary data.</text>
</comment>
<evidence type="ECO:0000313" key="1">
    <source>
        <dbReference type="EMBL" id="MCU4718947.1"/>
    </source>
</evidence>
<dbReference type="EMBL" id="JAOPKD010000017">
    <property type="protein sequence ID" value="MCU4727960.1"/>
    <property type="molecule type" value="Genomic_DNA"/>
</dbReference>
<protein>
    <submittedName>
        <fullName evidence="2">Uncharacterized protein</fullName>
    </submittedName>
</protein>
<evidence type="ECO:0000313" key="2">
    <source>
        <dbReference type="EMBL" id="MCU4727960.1"/>
    </source>
</evidence>
<dbReference type="EMBL" id="JAOPKC010000017">
    <property type="protein sequence ID" value="MCU4718947.1"/>
    <property type="molecule type" value="Genomic_DNA"/>
</dbReference>
<proteinExistence type="predicted"/>
<sequence>MSLDAGPVVSLSASVFAVVLAETVGTATVMLWRVEIRDHLGA</sequence>